<dbReference type="RefSeq" id="WP_003301207.1">
    <property type="nucleotide sequence ID" value="NZ_AOBS01000053.1"/>
</dbReference>
<sequence>MAYHPKTLTLEELAVLHALPDDVLVNSAEAAAFLSLKPNSLNWYRCYGGGPNYVRVGSKAIRYRLGDLRAYLAASNAKRKGGGQ</sequence>
<name>M2VIE9_STUST</name>
<evidence type="ECO:0008006" key="3">
    <source>
        <dbReference type="Google" id="ProtNLM"/>
    </source>
</evidence>
<dbReference type="AlphaFoldDB" id="M2VIE9"/>
<dbReference type="EMBL" id="AOBS01000053">
    <property type="protein sequence ID" value="EMD99752.1"/>
    <property type="molecule type" value="Genomic_DNA"/>
</dbReference>
<accession>M2VIE9</accession>
<reference evidence="1 2" key="1">
    <citation type="journal article" date="2013" name="Genome Announc.">
        <title>Draft Genome of Pseudomonas stutzeri Strain NF13, a Nitrogen Fixer Isolated from the Galapagos Rift Hydrothermal Vent.</title>
        <authorList>
            <person name="Pena A."/>
            <person name="Busquets A."/>
            <person name="Gomila M."/>
            <person name="Mayol J."/>
            <person name="Bosch R."/>
            <person name="Nogales B."/>
            <person name="Garcia-Valdes E."/>
            <person name="Bennasar A."/>
            <person name="Lalucat J."/>
        </authorList>
    </citation>
    <scope>NUCLEOTIDE SEQUENCE [LARGE SCALE GENOMIC DNA]</scope>
    <source>
        <strain evidence="1 2">NF13</strain>
    </source>
</reference>
<protein>
    <recommendedName>
        <fullName evidence="3">Helix-turn-helix domain-containing protein</fullName>
    </recommendedName>
</protein>
<comment type="caution">
    <text evidence="1">The sequence shown here is derived from an EMBL/GenBank/DDBJ whole genome shotgun (WGS) entry which is preliminary data.</text>
</comment>
<organism evidence="1 2">
    <name type="scientific">Stutzerimonas stutzeri NF13</name>
    <dbReference type="NCBI Taxonomy" id="1212548"/>
    <lineage>
        <taxon>Bacteria</taxon>
        <taxon>Pseudomonadati</taxon>
        <taxon>Pseudomonadota</taxon>
        <taxon>Gammaproteobacteria</taxon>
        <taxon>Pseudomonadales</taxon>
        <taxon>Pseudomonadaceae</taxon>
        <taxon>Stutzerimonas</taxon>
    </lineage>
</organism>
<evidence type="ECO:0000313" key="1">
    <source>
        <dbReference type="EMBL" id="EMD99752.1"/>
    </source>
</evidence>
<proteinExistence type="predicted"/>
<dbReference type="Proteomes" id="UP000011700">
    <property type="component" value="Unassembled WGS sequence"/>
</dbReference>
<gene>
    <name evidence="1" type="ORF">B381_12563</name>
</gene>
<evidence type="ECO:0000313" key="2">
    <source>
        <dbReference type="Proteomes" id="UP000011700"/>
    </source>
</evidence>